<dbReference type="AlphaFoldDB" id="H0F7I1"/>
<proteinExistence type="predicted"/>
<protein>
    <submittedName>
        <fullName evidence="1">Uncharacterized protein</fullName>
    </submittedName>
</protein>
<evidence type="ECO:0000313" key="2">
    <source>
        <dbReference type="Proteomes" id="UP000003113"/>
    </source>
</evidence>
<gene>
    <name evidence="1" type="ORF">KYC_13643</name>
</gene>
<name>H0F7I1_9BURK</name>
<sequence>MKMRYLNLACRAIWVCFLLWILFMWFCRPIVALHYSAKATEPIGFFLDDDSHISKRTLSPGESAFIPTTMNPPPDMWLILSFPVARGKGLEVKEPFSRIDVYIGPGARIERTETRHGFFARFTDPSRHDEWKQ</sequence>
<reference evidence="1 2" key="1">
    <citation type="journal article" date="2012" name="J. Bacteriol.">
        <title>Genome sequence of the highly efficient arsenite-oxidizing bacterium Achromobacter arsenitoxydans SY8.</title>
        <authorList>
            <person name="Li X."/>
            <person name="Hu Y."/>
            <person name="Gong J."/>
            <person name="Lin Y."/>
            <person name="Johnstone L."/>
            <person name="Rensing C."/>
            <person name="Wang G."/>
        </authorList>
    </citation>
    <scope>NUCLEOTIDE SEQUENCE [LARGE SCALE GENOMIC DNA]</scope>
    <source>
        <strain evidence="1 2">SY8</strain>
    </source>
</reference>
<dbReference type="eggNOG" id="ENOG50343P8">
    <property type="taxonomic scope" value="Bacteria"/>
</dbReference>
<dbReference type="Proteomes" id="UP000003113">
    <property type="component" value="Unassembled WGS sequence"/>
</dbReference>
<dbReference type="EMBL" id="AGUF01000048">
    <property type="protein sequence ID" value="EHK65722.1"/>
    <property type="molecule type" value="Genomic_DNA"/>
</dbReference>
<keyword evidence="2" id="KW-1185">Reference proteome</keyword>
<organism evidence="1 2">
    <name type="scientific">Achromobacter arsenitoxydans SY8</name>
    <dbReference type="NCBI Taxonomy" id="477184"/>
    <lineage>
        <taxon>Bacteria</taxon>
        <taxon>Pseudomonadati</taxon>
        <taxon>Pseudomonadota</taxon>
        <taxon>Betaproteobacteria</taxon>
        <taxon>Burkholderiales</taxon>
        <taxon>Alcaligenaceae</taxon>
        <taxon>Achromobacter</taxon>
    </lineage>
</organism>
<accession>H0F7I1</accession>
<comment type="caution">
    <text evidence="1">The sequence shown here is derived from an EMBL/GenBank/DDBJ whole genome shotgun (WGS) entry which is preliminary data.</text>
</comment>
<evidence type="ECO:0000313" key="1">
    <source>
        <dbReference type="EMBL" id="EHK65722.1"/>
    </source>
</evidence>